<accession>A0A382FZ60</accession>
<gene>
    <name evidence="1" type="ORF">METZ01_LOCUS220401</name>
</gene>
<protein>
    <submittedName>
        <fullName evidence="1">Uncharacterized protein</fullName>
    </submittedName>
</protein>
<dbReference type="Gene3D" id="3.90.1480.10">
    <property type="entry name" value="Alpha-2,3-sialyltransferase"/>
    <property type="match status" value="1"/>
</dbReference>
<dbReference type="EMBL" id="UINC01052336">
    <property type="protein sequence ID" value="SVB67547.1"/>
    <property type="molecule type" value="Genomic_DNA"/>
</dbReference>
<feature type="non-terminal residue" evidence="1">
    <location>
        <position position="122"/>
    </location>
</feature>
<proteinExistence type="predicted"/>
<dbReference type="AlphaFoldDB" id="A0A382FZ60"/>
<reference evidence="1" key="1">
    <citation type="submission" date="2018-05" db="EMBL/GenBank/DDBJ databases">
        <authorList>
            <person name="Lanie J.A."/>
            <person name="Ng W.-L."/>
            <person name="Kazmierczak K.M."/>
            <person name="Andrzejewski T.M."/>
            <person name="Davidsen T.M."/>
            <person name="Wayne K.J."/>
            <person name="Tettelin H."/>
            <person name="Glass J.I."/>
            <person name="Rusch D."/>
            <person name="Podicherti R."/>
            <person name="Tsui H.-C.T."/>
            <person name="Winkler M.E."/>
        </authorList>
    </citation>
    <scope>NUCLEOTIDE SEQUENCE</scope>
</reference>
<name>A0A382FZ60_9ZZZZ</name>
<sequence>MYLFDPAFTSEDQSAEKLKSFFPFTNNIKKNTDIVYNYLDEFDKFKDSKILIVGAGPSTNEVKWHNLDYDYIFSLNHFYLNSNLKNRKVDIAIVGGEVDYQSDDFLNYVNEFNPILMFELHS</sequence>
<organism evidence="1">
    <name type="scientific">marine metagenome</name>
    <dbReference type="NCBI Taxonomy" id="408172"/>
    <lineage>
        <taxon>unclassified sequences</taxon>
        <taxon>metagenomes</taxon>
        <taxon>ecological metagenomes</taxon>
    </lineage>
</organism>
<evidence type="ECO:0000313" key="1">
    <source>
        <dbReference type="EMBL" id="SVB67547.1"/>
    </source>
</evidence>